<name>A0A6M1RTY2_9BACT</name>
<keyword evidence="2" id="KW-1185">Reference proteome</keyword>
<evidence type="ECO:0000313" key="2">
    <source>
        <dbReference type="Proteomes" id="UP000477311"/>
    </source>
</evidence>
<dbReference type="EMBL" id="JAAKYA010000079">
    <property type="protein sequence ID" value="NGO40105.1"/>
    <property type="molecule type" value="Genomic_DNA"/>
</dbReference>
<feature type="non-terminal residue" evidence="1">
    <location>
        <position position="141"/>
    </location>
</feature>
<protein>
    <submittedName>
        <fullName evidence="1">Uncharacterized protein</fullName>
    </submittedName>
</protein>
<accession>A0A6M1RTY2</accession>
<gene>
    <name evidence="1" type="ORF">G4L39_11980</name>
</gene>
<dbReference type="AlphaFoldDB" id="A0A6M1RTY2"/>
<proteinExistence type="predicted"/>
<dbReference type="Proteomes" id="UP000477311">
    <property type="component" value="Unassembled WGS sequence"/>
</dbReference>
<reference evidence="1 2" key="1">
    <citation type="submission" date="2020-02" db="EMBL/GenBank/DDBJ databases">
        <title>Draft genome sequence of Limisphaera ngatamarikiensis NGM72.4T, a thermophilic Verrucomicrobia grouped in subdivision 3.</title>
        <authorList>
            <person name="Carere C.R."/>
            <person name="Steen J."/>
            <person name="Hugenholtz P."/>
            <person name="Stott M.B."/>
        </authorList>
    </citation>
    <scope>NUCLEOTIDE SEQUENCE [LARGE SCALE GENOMIC DNA]</scope>
    <source>
        <strain evidence="1 2">NGM72.4</strain>
    </source>
</reference>
<evidence type="ECO:0000313" key="1">
    <source>
        <dbReference type="EMBL" id="NGO40105.1"/>
    </source>
</evidence>
<comment type="caution">
    <text evidence="1">The sequence shown here is derived from an EMBL/GenBank/DDBJ whole genome shotgun (WGS) entry which is preliminary data.</text>
</comment>
<organism evidence="1 2">
    <name type="scientific">Limisphaera ngatamarikiensis</name>
    <dbReference type="NCBI Taxonomy" id="1324935"/>
    <lineage>
        <taxon>Bacteria</taxon>
        <taxon>Pseudomonadati</taxon>
        <taxon>Verrucomicrobiota</taxon>
        <taxon>Verrucomicrobiia</taxon>
        <taxon>Limisphaerales</taxon>
        <taxon>Limisphaeraceae</taxon>
        <taxon>Limisphaera</taxon>
    </lineage>
</organism>
<sequence>MSKRLLSLWLVAVGFWGPAVGPAVGQGTITVVLPQPLGMGSDMLHSFFYPIDINGDRVVDFTFEAGVTGLSLRTERANRVVIRSSPPPDLGGPVARLEEGAQIGPSLEPSLAWVSSDLRDGYVSPGEWKFAAIAIHLSTGT</sequence>